<dbReference type="RefSeq" id="WP_379480786.1">
    <property type="nucleotide sequence ID" value="NZ_JBHLTL010000004.1"/>
</dbReference>
<feature type="transmembrane region" description="Helical" evidence="1">
    <location>
        <begin position="301"/>
        <end position="322"/>
    </location>
</feature>
<keyword evidence="1" id="KW-0472">Membrane</keyword>
<dbReference type="InterPro" id="IPR032809">
    <property type="entry name" value="Put_HupE_UreJ"/>
</dbReference>
<feature type="signal peptide" evidence="2">
    <location>
        <begin position="1"/>
        <end position="22"/>
    </location>
</feature>
<feature type="transmembrane region" description="Helical" evidence="1">
    <location>
        <begin position="235"/>
        <end position="254"/>
    </location>
</feature>
<feature type="chain" id="PRO_5047027412" evidence="2">
    <location>
        <begin position="23"/>
        <end position="327"/>
    </location>
</feature>
<comment type="caution">
    <text evidence="3">The sequence shown here is derived from an EMBL/GenBank/DDBJ whole genome shotgun (WGS) entry which is preliminary data.</text>
</comment>
<keyword evidence="1" id="KW-0812">Transmembrane</keyword>
<reference evidence="3 4" key="1">
    <citation type="submission" date="2024-09" db="EMBL/GenBank/DDBJ databases">
        <authorList>
            <person name="Sun Q."/>
            <person name="Mori K."/>
        </authorList>
    </citation>
    <scope>NUCLEOTIDE SEQUENCE [LARGE SCALE GENOMIC DNA]</scope>
    <source>
        <strain evidence="3 4">NCAIM B.02537</strain>
    </source>
</reference>
<dbReference type="EMBL" id="JBHLTL010000004">
    <property type="protein sequence ID" value="MFC0589294.1"/>
    <property type="molecule type" value="Genomic_DNA"/>
</dbReference>
<keyword evidence="2" id="KW-0732">Signal</keyword>
<evidence type="ECO:0000256" key="2">
    <source>
        <dbReference type="SAM" id="SignalP"/>
    </source>
</evidence>
<proteinExistence type="predicted"/>
<sequence length="327" mass="34838">MTWRWLAAWLVTWLALANPARADELRPGYLELTQRDAAHWQMIWKAPILGGLATRARPALPAFCSTGPAQSRIEGGAVVAAMAVTCTRPLDNAQVGIAGMEATFTDALLRVAPLGRPVQAVRLTRDHPLATITAVPDTWQVARTYLALGFDHILTGYDHLLFVIALVLLLGRLGVTVRAATAFTVAHSLTLAGTTLGLFGLAQAPVEALIALSIVFLAVEIVKQGTGPQRLPERIPWLVAFGFGLIHGFGFAGALREIGLPEGDVPTALLTFNLGVELGQLAIIAVVLAVIGGLRRFAPGLLRPATLLLAYGIGTVASFWFLERLIG</sequence>
<name>A0ABV6PHI4_9SPHN</name>
<evidence type="ECO:0000313" key="4">
    <source>
        <dbReference type="Proteomes" id="UP001589943"/>
    </source>
</evidence>
<protein>
    <submittedName>
        <fullName evidence="3">HupE/UreJ family protein</fullName>
    </submittedName>
</protein>
<gene>
    <name evidence="3" type="ORF">ACFFF7_07705</name>
</gene>
<evidence type="ECO:0000313" key="3">
    <source>
        <dbReference type="EMBL" id="MFC0589294.1"/>
    </source>
</evidence>
<accession>A0ABV6PHI4</accession>
<feature type="transmembrane region" description="Helical" evidence="1">
    <location>
        <begin position="156"/>
        <end position="175"/>
    </location>
</feature>
<dbReference type="Pfam" id="PF13795">
    <property type="entry name" value="HupE_UreJ_2"/>
    <property type="match status" value="1"/>
</dbReference>
<keyword evidence="1" id="KW-1133">Transmembrane helix</keyword>
<keyword evidence="4" id="KW-1185">Reference proteome</keyword>
<evidence type="ECO:0000256" key="1">
    <source>
        <dbReference type="SAM" id="Phobius"/>
    </source>
</evidence>
<feature type="transmembrane region" description="Helical" evidence="1">
    <location>
        <begin position="274"/>
        <end position="294"/>
    </location>
</feature>
<organism evidence="3 4">
    <name type="scientific">Novosphingobium aquiterrae</name>
    <dbReference type="NCBI Taxonomy" id="624388"/>
    <lineage>
        <taxon>Bacteria</taxon>
        <taxon>Pseudomonadati</taxon>
        <taxon>Pseudomonadota</taxon>
        <taxon>Alphaproteobacteria</taxon>
        <taxon>Sphingomonadales</taxon>
        <taxon>Sphingomonadaceae</taxon>
        <taxon>Novosphingobium</taxon>
    </lineage>
</organism>
<dbReference type="Proteomes" id="UP001589943">
    <property type="component" value="Unassembled WGS sequence"/>
</dbReference>